<accession>A0A165NKF1</accession>
<keyword evidence="1" id="KW-0812">Transmembrane</keyword>
<dbReference type="Proteomes" id="UP000076567">
    <property type="component" value="Unassembled WGS sequence"/>
</dbReference>
<name>A0A165NKF1_9BACL</name>
<evidence type="ECO:0000313" key="2">
    <source>
        <dbReference type="EMBL" id="KZE66402.1"/>
    </source>
</evidence>
<keyword evidence="3" id="KW-1185">Reference proteome</keyword>
<dbReference type="EMBL" id="LRFC01000023">
    <property type="protein sequence ID" value="KZE66402.1"/>
    <property type="molecule type" value="Genomic_DNA"/>
</dbReference>
<proteinExistence type="predicted"/>
<dbReference type="AlphaFoldDB" id="A0A165NKF1"/>
<sequence length="124" mass="14487">MGERGFVYPLVVVLCFMMLMFFGFVAENTFSERKFVYMQEEQMIQVRLLQQAVDRASVLLGDVVYFPSEHIMNVNEGLIKIVTTKISEEEVVFHIDAVTARQHTRRVKVYYNVKQKSVTKWVEG</sequence>
<feature type="transmembrane region" description="Helical" evidence="1">
    <location>
        <begin position="6"/>
        <end position="26"/>
    </location>
</feature>
<dbReference type="RefSeq" id="WP_066242290.1">
    <property type="nucleotide sequence ID" value="NZ_LRFC01000023.1"/>
</dbReference>
<organism evidence="2 3">
    <name type="scientific">Fictibacillus phosphorivorans</name>
    <dbReference type="NCBI Taxonomy" id="1221500"/>
    <lineage>
        <taxon>Bacteria</taxon>
        <taxon>Bacillati</taxon>
        <taxon>Bacillota</taxon>
        <taxon>Bacilli</taxon>
        <taxon>Bacillales</taxon>
        <taxon>Fictibacillaceae</taxon>
        <taxon>Fictibacillus</taxon>
    </lineage>
</organism>
<dbReference type="OrthoDB" id="2969153at2"/>
<comment type="caution">
    <text evidence="2">The sequence shown here is derived from an EMBL/GenBank/DDBJ whole genome shotgun (WGS) entry which is preliminary data.</text>
</comment>
<evidence type="ECO:0008006" key="4">
    <source>
        <dbReference type="Google" id="ProtNLM"/>
    </source>
</evidence>
<keyword evidence="1" id="KW-0472">Membrane</keyword>
<dbReference type="InterPro" id="IPR020372">
    <property type="entry name" value="Competence_ComGG"/>
</dbReference>
<evidence type="ECO:0000256" key="1">
    <source>
        <dbReference type="SAM" id="Phobius"/>
    </source>
</evidence>
<protein>
    <recommendedName>
        <fullName evidence="4">Competence protein ComG</fullName>
    </recommendedName>
</protein>
<evidence type="ECO:0000313" key="3">
    <source>
        <dbReference type="Proteomes" id="UP000076567"/>
    </source>
</evidence>
<keyword evidence="1" id="KW-1133">Transmembrane helix</keyword>
<reference evidence="3" key="1">
    <citation type="submission" date="2016-01" db="EMBL/GenBank/DDBJ databases">
        <title>Draft genome of Chromobacterium sp. F49.</title>
        <authorList>
            <person name="Hong K.W."/>
        </authorList>
    </citation>
    <scope>NUCLEOTIDE SEQUENCE [LARGE SCALE GENOMIC DNA]</scope>
    <source>
        <strain evidence="3">P7IIIA</strain>
    </source>
</reference>
<dbReference type="Pfam" id="PF14173">
    <property type="entry name" value="ComGG"/>
    <property type="match status" value="1"/>
</dbReference>
<gene>
    <name evidence="2" type="ORF">AWM68_08565</name>
</gene>